<evidence type="ECO:0000256" key="1">
    <source>
        <dbReference type="SAM" id="Coils"/>
    </source>
</evidence>
<organism evidence="4 5">
    <name type="scientific">Cyclotella atomus</name>
    <dbReference type="NCBI Taxonomy" id="382360"/>
    <lineage>
        <taxon>Eukaryota</taxon>
        <taxon>Sar</taxon>
        <taxon>Stramenopiles</taxon>
        <taxon>Ochrophyta</taxon>
        <taxon>Bacillariophyta</taxon>
        <taxon>Coscinodiscophyceae</taxon>
        <taxon>Thalassiosirophycidae</taxon>
        <taxon>Stephanodiscales</taxon>
        <taxon>Stephanodiscaceae</taxon>
        <taxon>Cyclotella</taxon>
    </lineage>
</organism>
<keyword evidence="3" id="KW-0812">Transmembrane</keyword>
<proteinExistence type="predicted"/>
<keyword evidence="1" id="KW-0175">Coiled coil</keyword>
<feature type="compositionally biased region" description="Basic and acidic residues" evidence="2">
    <location>
        <begin position="503"/>
        <end position="514"/>
    </location>
</feature>
<feature type="transmembrane region" description="Helical" evidence="3">
    <location>
        <begin position="48"/>
        <end position="67"/>
    </location>
</feature>
<name>A0ABD3NTC1_9STRA</name>
<feature type="compositionally biased region" description="Low complexity" evidence="2">
    <location>
        <begin position="541"/>
        <end position="557"/>
    </location>
</feature>
<evidence type="ECO:0000313" key="4">
    <source>
        <dbReference type="EMBL" id="KAL3779215.1"/>
    </source>
</evidence>
<dbReference type="EMBL" id="JALLPJ020000948">
    <property type="protein sequence ID" value="KAL3779215.1"/>
    <property type="molecule type" value="Genomic_DNA"/>
</dbReference>
<feature type="coiled-coil region" evidence="1">
    <location>
        <begin position="113"/>
        <end position="150"/>
    </location>
</feature>
<keyword evidence="5" id="KW-1185">Reference proteome</keyword>
<feature type="compositionally biased region" description="Low complexity" evidence="2">
    <location>
        <begin position="589"/>
        <end position="598"/>
    </location>
</feature>
<feature type="compositionally biased region" description="Polar residues" evidence="2">
    <location>
        <begin position="435"/>
        <end position="451"/>
    </location>
</feature>
<reference evidence="4 5" key="1">
    <citation type="submission" date="2024-10" db="EMBL/GenBank/DDBJ databases">
        <title>Updated reference genomes for cyclostephanoid diatoms.</title>
        <authorList>
            <person name="Roberts W.R."/>
            <person name="Alverson A.J."/>
        </authorList>
    </citation>
    <scope>NUCLEOTIDE SEQUENCE [LARGE SCALE GENOMIC DNA]</scope>
    <source>
        <strain evidence="4 5">AJA010-31</strain>
    </source>
</reference>
<keyword evidence="3" id="KW-0472">Membrane</keyword>
<comment type="caution">
    <text evidence="4">The sequence shown here is derived from an EMBL/GenBank/DDBJ whole genome shotgun (WGS) entry which is preliminary data.</text>
</comment>
<feature type="compositionally biased region" description="Low complexity" evidence="2">
    <location>
        <begin position="515"/>
        <end position="532"/>
    </location>
</feature>
<keyword evidence="3" id="KW-1133">Transmembrane helix</keyword>
<feature type="compositionally biased region" description="Polar residues" evidence="2">
    <location>
        <begin position="418"/>
        <end position="427"/>
    </location>
</feature>
<dbReference type="Proteomes" id="UP001530400">
    <property type="component" value="Unassembled WGS sequence"/>
</dbReference>
<feature type="transmembrane region" description="Helical" evidence="3">
    <location>
        <begin position="73"/>
        <end position="90"/>
    </location>
</feature>
<accession>A0ABD3NTC1</accession>
<feature type="compositionally biased region" description="Low complexity" evidence="2">
    <location>
        <begin position="630"/>
        <end position="642"/>
    </location>
</feature>
<gene>
    <name evidence="4" type="ORF">ACHAWO_012859</name>
</gene>
<protein>
    <submittedName>
        <fullName evidence="4">Uncharacterized protein</fullName>
    </submittedName>
</protein>
<dbReference type="AlphaFoldDB" id="A0ABD3NTC1"/>
<sequence>MSYRTKLFRAAVAPDPFFGRLSEPLLANKHDEETGDEEEVEDYPWSSIVGAIVLGAAGFAASTVAMVASADVAVVYLAGGICVVTSATIVRNQYELSKGKGYRDEINSLRQQANRLGEQTELLAQAVDELEAEASLMQNLEEQLSEIAHEQGVTVNEILLLVRENEHVLSQQKANLKRSFVTDIARIMISSEFVLPDLKVDLKHLPLLMLRLQIQLNAHGMRLDTRKFSDMIRRFNDVGSILKICGDMLTADDQDYFDTDMITLDQKHSKGSVEAARGNAPHLIEVKYEHRNEVVRDISKRLSTRGIEIGSDSDETSVHSVHSGAYRPARSGDSRKPRQQRRRQQEESRPKAAGKSNAAAKFTRFAGGPKTEGESHDVQGARPSPRSQAKSKFKPAAMTTAAVSPRASRKSDRRSSGNDEQSISSSGAGPKRPTRSSVGNAFNSLKMSMSTGGAPPASRNRRKSESTGAGARRETSKTSSSGKRGEADDDFNCSGTSSRRRSRSEDKAVLDLRMSRSSALSASRRSSSPPRRVISGGGDMSPSRRAADDASYSSSGARRYRRLNTTGDIAPPHSVSGGSSGSRWRASIVEGGSVSSESSGRRRRPSVGEWLASINEGTAPRGSSDRHGRSSIGEGTISSESSGSRRRASIGEGARKKGPTETGAGGRRKSAFK</sequence>
<feature type="region of interest" description="Disordered" evidence="2">
    <location>
        <begin position="310"/>
        <end position="673"/>
    </location>
</feature>
<evidence type="ECO:0000256" key="3">
    <source>
        <dbReference type="SAM" id="Phobius"/>
    </source>
</evidence>
<evidence type="ECO:0000313" key="5">
    <source>
        <dbReference type="Proteomes" id="UP001530400"/>
    </source>
</evidence>
<evidence type="ECO:0000256" key="2">
    <source>
        <dbReference type="SAM" id="MobiDB-lite"/>
    </source>
</evidence>